<dbReference type="Proteomes" id="UP000467841">
    <property type="component" value="Unassembled WGS sequence"/>
</dbReference>
<accession>A0A6D2I2V3</accession>
<evidence type="ECO:0000256" key="1">
    <source>
        <dbReference type="ARBA" id="ARBA00004245"/>
    </source>
</evidence>
<dbReference type="PANTHER" id="PTHR15431:SF4">
    <property type="entry name" value="PROTEIN TONNEAU 1B"/>
    <property type="match status" value="1"/>
</dbReference>
<dbReference type="PANTHER" id="PTHR15431">
    <property type="entry name" value="FGFR1 ONCOGENE PARTNER/LISH DOMAIN-CONTAINING PROTEIN"/>
    <property type="match status" value="1"/>
</dbReference>
<dbReference type="GO" id="GO:0015630">
    <property type="term" value="C:microtubule cytoskeleton"/>
    <property type="evidence" value="ECO:0007669"/>
    <property type="project" value="UniProtKB-ARBA"/>
</dbReference>
<feature type="region of interest" description="Disordered" evidence="4">
    <location>
        <begin position="107"/>
        <end position="138"/>
    </location>
</feature>
<name>A0A6D2I2V3_9BRAS</name>
<protein>
    <submittedName>
        <fullName evidence="5">Uncharacterized protein</fullName>
    </submittedName>
</protein>
<dbReference type="Pfam" id="PF16045">
    <property type="entry name" value="LisH_2"/>
    <property type="match status" value="1"/>
</dbReference>
<organism evidence="5 6">
    <name type="scientific">Microthlaspi erraticum</name>
    <dbReference type="NCBI Taxonomy" id="1685480"/>
    <lineage>
        <taxon>Eukaryota</taxon>
        <taxon>Viridiplantae</taxon>
        <taxon>Streptophyta</taxon>
        <taxon>Embryophyta</taxon>
        <taxon>Tracheophyta</taxon>
        <taxon>Spermatophyta</taxon>
        <taxon>Magnoliopsida</taxon>
        <taxon>eudicotyledons</taxon>
        <taxon>Gunneridae</taxon>
        <taxon>Pentapetalae</taxon>
        <taxon>rosids</taxon>
        <taxon>malvids</taxon>
        <taxon>Brassicales</taxon>
        <taxon>Brassicaceae</taxon>
        <taxon>Coluteocarpeae</taxon>
        <taxon>Microthlaspi</taxon>
    </lineage>
</organism>
<dbReference type="OrthoDB" id="1681620at2759"/>
<gene>
    <name evidence="5" type="ORF">MERR_LOCUS6805</name>
</gene>
<dbReference type="InterPro" id="IPR006594">
    <property type="entry name" value="LisH"/>
</dbReference>
<proteinExistence type="predicted"/>
<keyword evidence="3" id="KW-0206">Cytoskeleton</keyword>
<reference evidence="5" key="1">
    <citation type="submission" date="2020-01" db="EMBL/GenBank/DDBJ databases">
        <authorList>
            <person name="Mishra B."/>
        </authorList>
    </citation>
    <scope>NUCLEOTIDE SEQUENCE [LARGE SCALE GENOMIC DNA]</scope>
</reference>
<evidence type="ECO:0000256" key="2">
    <source>
        <dbReference type="ARBA" id="ARBA00022490"/>
    </source>
</evidence>
<dbReference type="AlphaFoldDB" id="A0A6D2I2V3"/>
<evidence type="ECO:0000313" key="5">
    <source>
        <dbReference type="EMBL" id="CAA7019570.1"/>
    </source>
</evidence>
<keyword evidence="2" id="KW-0963">Cytoplasm</keyword>
<dbReference type="PROSITE" id="PS50896">
    <property type="entry name" value="LISH"/>
    <property type="match status" value="1"/>
</dbReference>
<comment type="subcellular location">
    <subcellularLocation>
        <location evidence="1">Cytoplasm</location>
        <location evidence="1">Cytoskeleton</location>
    </subcellularLocation>
</comment>
<evidence type="ECO:0000256" key="3">
    <source>
        <dbReference type="ARBA" id="ARBA00023212"/>
    </source>
</evidence>
<evidence type="ECO:0000256" key="4">
    <source>
        <dbReference type="SAM" id="MobiDB-lite"/>
    </source>
</evidence>
<dbReference type="Gene3D" id="1.20.960.40">
    <property type="match status" value="1"/>
</dbReference>
<evidence type="ECO:0000313" key="6">
    <source>
        <dbReference type="Proteomes" id="UP000467841"/>
    </source>
</evidence>
<dbReference type="EMBL" id="CACVBM020000455">
    <property type="protein sequence ID" value="CAA7019570.1"/>
    <property type="molecule type" value="Genomic_DNA"/>
</dbReference>
<comment type="caution">
    <text evidence="5">The sequence shown here is derived from an EMBL/GenBank/DDBJ whole genome shotgun (WGS) entry which is preliminary data.</text>
</comment>
<sequence length="160" mass="18400">MLWEYRSWGSAGLYSMQQMTLVGWLESVAILGRLLSALICEYLDWAQLNHTLKVYQPECNLQKDSWKSELGYFSSNHGYELNRNGDRPLLLDVLQGFLQFETMTETTMGVNSRRESETESSSSLDSRNPPRRSSAFDSLPPLRRYTHLQLHVKNSNGYGV</sequence>
<keyword evidence="6" id="KW-1185">Reference proteome</keyword>